<dbReference type="AlphaFoldDB" id="A0A0M5INS3"/>
<evidence type="ECO:0000313" key="3">
    <source>
        <dbReference type="Proteomes" id="UP000068067"/>
    </source>
</evidence>
<dbReference type="SUPFAM" id="SSF47794">
    <property type="entry name" value="Rad51 N-terminal domain-like"/>
    <property type="match status" value="1"/>
</dbReference>
<gene>
    <name evidence="2" type="ORF">CDES_00755</name>
</gene>
<accession>A0A0M5INS3</accession>
<protein>
    <recommendedName>
        <fullName evidence="4">Helix-hairpin-helix domain-containing protein</fullName>
    </recommendedName>
</protein>
<name>A0A0M5INS3_9CORY</name>
<keyword evidence="3" id="KW-1185">Reference proteome</keyword>
<sequence>MRTSFDSISGVSSKARAALMGAGFRDLESLADQDYASVGSIPGIGQRTLERLQSALVKEGKSLGGDVPEAEKRSATWTKLEPAPELPGGRAEAINLINSLDSPKRKDHGILLLNIFFRAPDMNQRCGDRRLLGLARCIIGTQLVGKVTLSGWGSARARQRSRFMGLPILRSPVRCSMNSASTRWAFPVCTSISQRTLISLSWKRLFESPGQPNQMSVNPQV</sequence>
<feature type="region of interest" description="Disordered" evidence="1">
    <location>
        <begin position="63"/>
        <end position="84"/>
    </location>
</feature>
<evidence type="ECO:0008006" key="4">
    <source>
        <dbReference type="Google" id="ProtNLM"/>
    </source>
</evidence>
<evidence type="ECO:0000256" key="1">
    <source>
        <dbReference type="SAM" id="MobiDB-lite"/>
    </source>
</evidence>
<dbReference type="KEGG" id="cdx:CDES_00755"/>
<dbReference type="EMBL" id="CP009220">
    <property type="protein sequence ID" value="ALC04631.1"/>
    <property type="molecule type" value="Genomic_DNA"/>
</dbReference>
<dbReference type="GO" id="GO:0000166">
    <property type="term" value="F:nucleotide binding"/>
    <property type="evidence" value="ECO:0007669"/>
    <property type="project" value="InterPro"/>
</dbReference>
<proteinExistence type="predicted"/>
<reference evidence="2 3" key="1">
    <citation type="submission" date="2014-08" db="EMBL/GenBank/DDBJ databases">
        <title>Complete genome sequence of Corynebacterium deserti GIMN1.010 (=DSM 45689), isolated from desert sand in western China.</title>
        <authorList>
            <person name="Ruckert C."/>
            <person name="Albersmeier A."/>
            <person name="Kalinowski J."/>
        </authorList>
    </citation>
    <scope>NUCLEOTIDE SEQUENCE [LARGE SCALE GENOMIC DNA]</scope>
    <source>
        <strain evidence="2 3">GIMN1.010</strain>
    </source>
</reference>
<evidence type="ECO:0000313" key="2">
    <source>
        <dbReference type="EMBL" id="ALC04631.1"/>
    </source>
</evidence>
<organism evidence="2 3">
    <name type="scientific">Corynebacterium deserti GIMN1.010</name>
    <dbReference type="NCBI Taxonomy" id="931089"/>
    <lineage>
        <taxon>Bacteria</taxon>
        <taxon>Bacillati</taxon>
        <taxon>Actinomycetota</taxon>
        <taxon>Actinomycetes</taxon>
        <taxon>Mycobacteriales</taxon>
        <taxon>Corynebacteriaceae</taxon>
        <taxon>Corynebacterium</taxon>
    </lineage>
</organism>
<dbReference type="STRING" id="931089.CDES_00755"/>
<dbReference type="InterPro" id="IPR010995">
    <property type="entry name" value="DNA_repair_Rad51/TF_NusA_a-hlx"/>
</dbReference>
<dbReference type="Gene3D" id="1.10.150.20">
    <property type="entry name" value="5' to 3' exonuclease, C-terminal subdomain"/>
    <property type="match status" value="1"/>
</dbReference>
<dbReference type="Pfam" id="PF14520">
    <property type="entry name" value="HHH_5"/>
    <property type="match status" value="1"/>
</dbReference>
<dbReference type="Proteomes" id="UP000068067">
    <property type="component" value="Chromosome"/>
</dbReference>